<dbReference type="Proteomes" id="UP000325122">
    <property type="component" value="Unassembled WGS sequence"/>
</dbReference>
<dbReference type="InterPro" id="IPR009874">
    <property type="entry name" value="DUF1428"/>
</dbReference>
<dbReference type="AlphaFoldDB" id="A0A5M6ZKA6"/>
<name>A0A5M6ZKA6_9PROT</name>
<dbReference type="RefSeq" id="WP_150021801.1">
    <property type="nucleotide sequence ID" value="NZ_VWOJ01000001.1"/>
</dbReference>
<evidence type="ECO:0000313" key="2">
    <source>
        <dbReference type="Proteomes" id="UP000325122"/>
    </source>
</evidence>
<reference evidence="1 2" key="1">
    <citation type="submission" date="2019-09" db="EMBL/GenBank/DDBJ databases">
        <authorList>
            <person name="Kevbrin V."/>
            <person name="Grouzdev D.S."/>
        </authorList>
    </citation>
    <scope>NUCLEOTIDE SEQUENCE [LARGE SCALE GENOMIC DNA]</scope>
    <source>
        <strain evidence="1 2">G-192</strain>
    </source>
</reference>
<keyword evidence="2" id="KW-1185">Reference proteome</keyword>
<comment type="caution">
    <text evidence="1">The sequence shown here is derived from an EMBL/GenBank/DDBJ whole genome shotgun (WGS) entry which is preliminary data.</text>
</comment>
<sequence length="237" mass="26238">MSCITAFIAAVPTANRDVFITHVHDAADVFQEYGLSSAAECWGDDVPEGKLTDFRRAVLAEPDETVIFSWYGWPSKAAQEEVMEKVMSDPRAGPEQNPMPFDGKRVVYGHFEPVLEFGAAQPGGYVDGYVVAVPKDARADYEAFAKVCDPVFMEHGAVWIMEAWELEVPDGKLTDFRRAVAAKPDEAIVVSWVQWPNRAARDAGNAAIMADERLAAHDCPFDMTRLIHGGFEPVLMR</sequence>
<accession>A0A5M6ZKA6</accession>
<dbReference type="EMBL" id="VWOJ01000001">
    <property type="protein sequence ID" value="KAA5804770.1"/>
    <property type="molecule type" value="Genomic_DNA"/>
</dbReference>
<evidence type="ECO:0000313" key="1">
    <source>
        <dbReference type="EMBL" id="KAA5804770.1"/>
    </source>
</evidence>
<dbReference type="Pfam" id="PF07237">
    <property type="entry name" value="DUF1428"/>
    <property type="match status" value="2"/>
</dbReference>
<dbReference type="InterPro" id="IPR011008">
    <property type="entry name" value="Dimeric_a/b-barrel"/>
</dbReference>
<protein>
    <submittedName>
        <fullName evidence="1">DUF1428 domain-containing protein</fullName>
    </submittedName>
</protein>
<organism evidence="1 2">
    <name type="scientific">Alkalicaulis satelles</name>
    <dbReference type="NCBI Taxonomy" id="2609175"/>
    <lineage>
        <taxon>Bacteria</taxon>
        <taxon>Pseudomonadati</taxon>
        <taxon>Pseudomonadota</taxon>
        <taxon>Alphaproteobacteria</taxon>
        <taxon>Maricaulales</taxon>
        <taxon>Maricaulaceae</taxon>
        <taxon>Alkalicaulis</taxon>
    </lineage>
</organism>
<dbReference type="SUPFAM" id="SSF54909">
    <property type="entry name" value="Dimeric alpha+beta barrel"/>
    <property type="match status" value="2"/>
</dbReference>
<dbReference type="Gene3D" id="3.30.70.100">
    <property type="match status" value="2"/>
</dbReference>
<proteinExistence type="predicted"/>
<gene>
    <name evidence="1" type="ORF">F1654_01845</name>
</gene>